<feature type="domain" description="Calcineurin-like phosphoesterase" evidence="4">
    <location>
        <begin position="168"/>
        <end position="325"/>
    </location>
</feature>
<keyword evidence="1" id="KW-0479">Metal-binding</keyword>
<evidence type="ECO:0000313" key="6">
    <source>
        <dbReference type="Proteomes" id="UP000319852"/>
    </source>
</evidence>
<organism evidence="5 6">
    <name type="scientific">Adhaeretor mobilis</name>
    <dbReference type="NCBI Taxonomy" id="1930276"/>
    <lineage>
        <taxon>Bacteria</taxon>
        <taxon>Pseudomonadati</taxon>
        <taxon>Planctomycetota</taxon>
        <taxon>Planctomycetia</taxon>
        <taxon>Pirellulales</taxon>
        <taxon>Lacipirellulaceae</taxon>
        <taxon>Adhaeretor</taxon>
    </lineage>
</organism>
<dbReference type="Proteomes" id="UP000319852">
    <property type="component" value="Chromosome"/>
</dbReference>
<dbReference type="SUPFAM" id="SSF56300">
    <property type="entry name" value="Metallo-dependent phosphatases"/>
    <property type="match status" value="1"/>
</dbReference>
<dbReference type="PANTHER" id="PTHR31302:SF31">
    <property type="entry name" value="PHOSPHODIESTERASE YAEI"/>
    <property type="match status" value="1"/>
</dbReference>
<name>A0A517MU99_9BACT</name>
<dbReference type="Gene3D" id="3.60.21.10">
    <property type="match status" value="1"/>
</dbReference>
<dbReference type="AlphaFoldDB" id="A0A517MU99"/>
<reference evidence="5 6" key="1">
    <citation type="submission" date="2019-02" db="EMBL/GenBank/DDBJ databases">
        <title>Deep-cultivation of Planctomycetes and their phenomic and genomic characterization uncovers novel biology.</title>
        <authorList>
            <person name="Wiegand S."/>
            <person name="Jogler M."/>
            <person name="Boedeker C."/>
            <person name="Pinto D."/>
            <person name="Vollmers J."/>
            <person name="Rivas-Marin E."/>
            <person name="Kohn T."/>
            <person name="Peeters S.H."/>
            <person name="Heuer A."/>
            <person name="Rast P."/>
            <person name="Oberbeckmann S."/>
            <person name="Bunk B."/>
            <person name="Jeske O."/>
            <person name="Meyerdierks A."/>
            <person name="Storesund J.E."/>
            <person name="Kallscheuer N."/>
            <person name="Luecker S."/>
            <person name="Lage O.M."/>
            <person name="Pohl T."/>
            <person name="Merkel B.J."/>
            <person name="Hornburger P."/>
            <person name="Mueller R.-W."/>
            <person name="Bruemmer F."/>
            <person name="Labrenz M."/>
            <person name="Spormann A.M."/>
            <person name="Op den Camp H."/>
            <person name="Overmann J."/>
            <person name="Amann R."/>
            <person name="Jetten M.S.M."/>
            <person name="Mascher T."/>
            <person name="Medema M.H."/>
            <person name="Devos D.P."/>
            <person name="Kaster A.-K."/>
            <person name="Ovreas L."/>
            <person name="Rohde M."/>
            <person name="Galperin M.Y."/>
            <person name="Jogler C."/>
        </authorList>
    </citation>
    <scope>NUCLEOTIDE SEQUENCE [LARGE SCALE GENOMIC DNA]</scope>
    <source>
        <strain evidence="5 6">HG15A2</strain>
    </source>
</reference>
<feature type="transmembrane region" description="Helical" evidence="3">
    <location>
        <begin position="6"/>
        <end position="25"/>
    </location>
</feature>
<dbReference type="GO" id="GO:0009245">
    <property type="term" value="P:lipid A biosynthetic process"/>
    <property type="evidence" value="ECO:0007669"/>
    <property type="project" value="TreeGrafter"/>
</dbReference>
<evidence type="ECO:0000256" key="1">
    <source>
        <dbReference type="ARBA" id="ARBA00022723"/>
    </source>
</evidence>
<feature type="transmembrane region" description="Helical" evidence="3">
    <location>
        <begin position="37"/>
        <end position="62"/>
    </location>
</feature>
<keyword evidence="6" id="KW-1185">Reference proteome</keyword>
<dbReference type="GO" id="GO:0008758">
    <property type="term" value="F:UDP-2,3-diacylglucosamine hydrolase activity"/>
    <property type="evidence" value="ECO:0007669"/>
    <property type="project" value="TreeGrafter"/>
</dbReference>
<gene>
    <name evidence="5" type="ORF">HG15A2_16410</name>
</gene>
<keyword evidence="3" id="KW-0472">Membrane</keyword>
<evidence type="ECO:0000256" key="2">
    <source>
        <dbReference type="ARBA" id="ARBA00022801"/>
    </source>
</evidence>
<keyword evidence="2 5" id="KW-0378">Hydrolase</keyword>
<evidence type="ECO:0000313" key="5">
    <source>
        <dbReference type="EMBL" id="QDS98367.1"/>
    </source>
</evidence>
<proteinExistence type="predicted"/>
<dbReference type="GO" id="GO:0046872">
    <property type="term" value="F:metal ion binding"/>
    <property type="evidence" value="ECO:0007669"/>
    <property type="project" value="UniProtKB-KW"/>
</dbReference>
<dbReference type="RefSeq" id="WP_145059461.1">
    <property type="nucleotide sequence ID" value="NZ_CP036263.1"/>
</dbReference>
<evidence type="ECO:0000259" key="4">
    <source>
        <dbReference type="Pfam" id="PF00149"/>
    </source>
</evidence>
<dbReference type="Pfam" id="PF00149">
    <property type="entry name" value="Metallophos"/>
    <property type="match status" value="1"/>
</dbReference>
<dbReference type="CDD" id="cd07385">
    <property type="entry name" value="MPP_YkuE_C"/>
    <property type="match status" value="1"/>
</dbReference>
<evidence type="ECO:0000256" key="3">
    <source>
        <dbReference type="SAM" id="Phobius"/>
    </source>
</evidence>
<dbReference type="EC" id="3.1.-.-" evidence="5"/>
<keyword evidence="3" id="KW-0812">Transmembrane</keyword>
<protein>
    <submittedName>
        <fullName evidence="5">Putative metallophosphoesterase</fullName>
        <ecNumber evidence="5">3.1.-.-</ecNumber>
    </submittedName>
</protein>
<keyword evidence="3" id="KW-1133">Transmembrane helix</keyword>
<dbReference type="GO" id="GO:0016020">
    <property type="term" value="C:membrane"/>
    <property type="evidence" value="ECO:0007669"/>
    <property type="project" value="GOC"/>
</dbReference>
<dbReference type="EMBL" id="CP036263">
    <property type="protein sequence ID" value="QDS98367.1"/>
    <property type="molecule type" value="Genomic_DNA"/>
</dbReference>
<dbReference type="InterPro" id="IPR029052">
    <property type="entry name" value="Metallo-depent_PP-like"/>
</dbReference>
<dbReference type="KEGG" id="amob:HG15A2_16410"/>
<feature type="transmembrane region" description="Helical" evidence="3">
    <location>
        <begin position="82"/>
        <end position="99"/>
    </location>
</feature>
<dbReference type="InterPro" id="IPR051158">
    <property type="entry name" value="Metallophosphoesterase_sf"/>
</dbReference>
<accession>A0A517MU99</accession>
<sequence>MNWFTYAIAFIGHGFLWVAIVNRVHAFPIPRPVLKSFTRVCVSFFVAIPVMIALAPLTMDFIVPEGGSQSLVFALDVLAKNYVWLCCLVAVCSLLAKCYEARHRYDSHVVLESTTEELDFTKDLTESPFHGKFSARIEKIPGNQTTKLAIEKRSLLLPNFPPDLSGLKLIHLSDLHMTGRLDRSYFERLTEEVNRQQPDVIALTGDIVEKTECWPWLESTLGEMNARLGRYFIIGNHDLFIDHGESIRKLEQLGWTYLGDDWHATVWDGVNVALGGNEMHWKGPPAEPPGKQQGEFRLVLTHSPDQFPWCREAKADLALAGHTHGGQFCVPVLGPIVSPSVHGTRYCCGVFRFGETVLHVSRGVSGKMPLRLNCPPELAVLTLTVDD</sequence>
<dbReference type="OrthoDB" id="9780884at2"/>
<dbReference type="InterPro" id="IPR004843">
    <property type="entry name" value="Calcineurin-like_PHP"/>
</dbReference>
<dbReference type="PANTHER" id="PTHR31302">
    <property type="entry name" value="TRANSMEMBRANE PROTEIN WITH METALLOPHOSPHOESTERASE DOMAIN-RELATED"/>
    <property type="match status" value="1"/>
</dbReference>